<dbReference type="AlphaFoldDB" id="A0A4Y2SSH6"/>
<evidence type="ECO:0000313" key="2">
    <source>
        <dbReference type="EMBL" id="GBN89905.1"/>
    </source>
</evidence>
<keyword evidence="1" id="KW-0732">Signal</keyword>
<evidence type="ECO:0000256" key="1">
    <source>
        <dbReference type="SAM" id="SignalP"/>
    </source>
</evidence>
<dbReference type="EMBL" id="BGPR01023036">
    <property type="protein sequence ID" value="GBN89905.1"/>
    <property type="molecule type" value="Genomic_DNA"/>
</dbReference>
<comment type="caution">
    <text evidence="2">The sequence shown here is derived from an EMBL/GenBank/DDBJ whole genome shotgun (WGS) entry which is preliminary data.</text>
</comment>
<name>A0A4Y2SSH6_ARAVE</name>
<organism evidence="2 3">
    <name type="scientific">Araneus ventricosus</name>
    <name type="common">Orbweaver spider</name>
    <name type="synonym">Epeira ventricosa</name>
    <dbReference type="NCBI Taxonomy" id="182803"/>
    <lineage>
        <taxon>Eukaryota</taxon>
        <taxon>Metazoa</taxon>
        <taxon>Ecdysozoa</taxon>
        <taxon>Arthropoda</taxon>
        <taxon>Chelicerata</taxon>
        <taxon>Arachnida</taxon>
        <taxon>Araneae</taxon>
        <taxon>Araneomorphae</taxon>
        <taxon>Entelegynae</taxon>
        <taxon>Araneoidea</taxon>
        <taxon>Araneidae</taxon>
        <taxon>Araneus</taxon>
    </lineage>
</organism>
<accession>A0A4Y2SSH6</accession>
<proteinExistence type="predicted"/>
<sequence>MGIIFHTVIVISFSAHIRNFCWAIVDILLFPGMVKALTPTAEDASATADADVVMVKNMQKLVKKRQYIFSSTKTTSNSFGWSIRYRELEIPSVL</sequence>
<keyword evidence="3" id="KW-1185">Reference proteome</keyword>
<feature type="chain" id="PRO_5021385218" evidence="1">
    <location>
        <begin position="37"/>
        <end position="94"/>
    </location>
</feature>
<feature type="signal peptide" evidence="1">
    <location>
        <begin position="1"/>
        <end position="36"/>
    </location>
</feature>
<dbReference type="OrthoDB" id="6436861at2759"/>
<evidence type="ECO:0000313" key="3">
    <source>
        <dbReference type="Proteomes" id="UP000499080"/>
    </source>
</evidence>
<gene>
    <name evidence="2" type="ORF">AVEN_90891_1</name>
</gene>
<dbReference type="Proteomes" id="UP000499080">
    <property type="component" value="Unassembled WGS sequence"/>
</dbReference>
<protein>
    <submittedName>
        <fullName evidence="2">Uncharacterized protein</fullName>
    </submittedName>
</protein>
<reference evidence="2 3" key="1">
    <citation type="journal article" date="2019" name="Sci. Rep.">
        <title>Orb-weaving spider Araneus ventricosus genome elucidates the spidroin gene catalogue.</title>
        <authorList>
            <person name="Kono N."/>
            <person name="Nakamura H."/>
            <person name="Ohtoshi R."/>
            <person name="Moran D.A.P."/>
            <person name="Shinohara A."/>
            <person name="Yoshida Y."/>
            <person name="Fujiwara M."/>
            <person name="Mori M."/>
            <person name="Tomita M."/>
            <person name="Arakawa K."/>
        </authorList>
    </citation>
    <scope>NUCLEOTIDE SEQUENCE [LARGE SCALE GENOMIC DNA]</scope>
</reference>